<keyword evidence="2" id="KW-0170">Cobalt</keyword>
<evidence type="ECO:0000313" key="4">
    <source>
        <dbReference type="Proteomes" id="UP000559117"/>
    </source>
</evidence>
<feature type="active site" description="Proton acceptor" evidence="1">
    <location>
        <position position="182"/>
    </location>
</feature>
<comment type="caution">
    <text evidence="3">The sequence shown here is derived from an EMBL/GenBank/DDBJ whole genome shotgun (WGS) entry which is preliminary data.</text>
</comment>
<accession>A0A840UR16</accession>
<dbReference type="RefSeq" id="WP_183862763.1">
    <property type="nucleotide sequence ID" value="NZ_JACHFH010000036.1"/>
</dbReference>
<dbReference type="Pfam" id="PF06180">
    <property type="entry name" value="CbiK"/>
    <property type="match status" value="1"/>
</dbReference>
<name>A0A840UR16_9FIRM</name>
<feature type="binding site" evidence="2">
    <location>
        <position position="213"/>
    </location>
    <ligand>
        <name>Co(2+)</name>
        <dbReference type="ChEBI" id="CHEBI:48828"/>
    </ligand>
</feature>
<evidence type="ECO:0000313" key="3">
    <source>
        <dbReference type="EMBL" id="MBB5337168.1"/>
    </source>
</evidence>
<dbReference type="InterPro" id="IPR010388">
    <property type="entry name" value="Anaerobic_Co-chelatase"/>
</dbReference>
<dbReference type="Gene3D" id="3.40.50.1400">
    <property type="match status" value="2"/>
</dbReference>
<protein>
    <submittedName>
        <fullName evidence="3">Sirohydrochlorin cobaltochelatase</fullName>
        <ecNumber evidence="3">4.99.1.3</ecNumber>
    </submittedName>
</protein>
<evidence type="ECO:0000256" key="2">
    <source>
        <dbReference type="PIRSR" id="PIRSR033579-3"/>
    </source>
</evidence>
<dbReference type="EC" id="4.99.1.3" evidence="3"/>
<organism evidence="3 4">
    <name type="scientific">Pectinatus brassicae</name>
    <dbReference type="NCBI Taxonomy" id="862415"/>
    <lineage>
        <taxon>Bacteria</taxon>
        <taxon>Bacillati</taxon>
        <taxon>Bacillota</taxon>
        <taxon>Negativicutes</taxon>
        <taxon>Selenomonadales</taxon>
        <taxon>Selenomonadaceae</taxon>
        <taxon>Pectinatus</taxon>
    </lineage>
</organism>
<keyword evidence="3" id="KW-0456">Lyase</keyword>
<sequence>MPDNKTSHSIKKFTQVGILVHSEETLQHLPNKDAILVLSFGTAQKEARENSIENIVNMIQKAQPNTKVALAFTSNMIIKKLKKDGINYDTPPEAMEKLLAAGYTRIALISLDIIPGIEYCYKQDIFQHYKHRCKKITLGTPLLYWMGQQDKPDDIKNVLEHFFTKHPIITNNNFDAILLFTHGTLHPANAYYSVMQQRLKTMGKNNIFLYTGEGHPELTDIIPLLQKNNYKNILLLPFLIVAGLHVYEDMTGSADSHKAKLEQAGFNVTAYMHGLGENKTICNYFVGHALAAYKLLLKD</sequence>
<gene>
    <name evidence="3" type="ORF">HNR32_002325</name>
</gene>
<dbReference type="AlphaFoldDB" id="A0A840UR16"/>
<evidence type="ECO:0000256" key="1">
    <source>
        <dbReference type="PIRSR" id="PIRSR033579-1"/>
    </source>
</evidence>
<keyword evidence="2" id="KW-0479">Metal-binding</keyword>
<dbReference type="EMBL" id="JACHFH010000036">
    <property type="protein sequence ID" value="MBB5337168.1"/>
    <property type="molecule type" value="Genomic_DNA"/>
</dbReference>
<keyword evidence="4" id="KW-1185">Reference proteome</keyword>
<dbReference type="GO" id="GO:0046872">
    <property type="term" value="F:metal ion binding"/>
    <property type="evidence" value="ECO:0007669"/>
    <property type="project" value="UniProtKB-KW"/>
</dbReference>
<proteinExistence type="predicted"/>
<dbReference type="PIRSF" id="PIRSF033579">
    <property type="entry name" value="Anaer_Co_chel"/>
    <property type="match status" value="1"/>
</dbReference>
<dbReference type="SUPFAM" id="SSF53800">
    <property type="entry name" value="Chelatase"/>
    <property type="match status" value="1"/>
</dbReference>
<reference evidence="3 4" key="1">
    <citation type="submission" date="2020-08" db="EMBL/GenBank/DDBJ databases">
        <title>Genomic Encyclopedia of Type Strains, Phase IV (KMG-IV): sequencing the most valuable type-strain genomes for metagenomic binning, comparative biology and taxonomic classification.</title>
        <authorList>
            <person name="Goeker M."/>
        </authorList>
    </citation>
    <scope>NUCLEOTIDE SEQUENCE [LARGE SCALE GENOMIC DNA]</scope>
    <source>
        <strain evidence="3 4">DSM 24661</strain>
    </source>
</reference>
<dbReference type="Proteomes" id="UP000559117">
    <property type="component" value="Unassembled WGS sequence"/>
</dbReference>
<feature type="binding site" evidence="2">
    <location>
        <position position="245"/>
    </location>
    <ligand>
        <name>Co(2+)</name>
        <dbReference type="ChEBI" id="CHEBI:48828"/>
    </ligand>
</feature>
<feature type="binding site" evidence="2">
    <location>
        <position position="182"/>
    </location>
    <ligand>
        <name>Co(2+)</name>
        <dbReference type="ChEBI" id="CHEBI:48828"/>
    </ligand>
</feature>
<dbReference type="GO" id="GO:0016852">
    <property type="term" value="F:sirohydrochlorin cobaltochelatase activity"/>
    <property type="evidence" value="ECO:0007669"/>
    <property type="project" value="UniProtKB-EC"/>
</dbReference>
<dbReference type="GO" id="GO:0019251">
    <property type="term" value="P:anaerobic cobalamin biosynthetic process"/>
    <property type="evidence" value="ECO:0007669"/>
    <property type="project" value="InterPro"/>
</dbReference>